<keyword evidence="3" id="KW-0808">Transferase</keyword>
<name>A0A2R5GVH9_9STRA</name>
<dbReference type="GO" id="GO:0005739">
    <property type="term" value="C:mitochondrion"/>
    <property type="evidence" value="ECO:0007669"/>
    <property type="project" value="TreeGrafter"/>
</dbReference>
<proteinExistence type="inferred from homology"/>
<dbReference type="InterPro" id="IPR003846">
    <property type="entry name" value="SelO"/>
</dbReference>
<protein>
    <recommendedName>
        <fullName evidence="9">Selenoprotein O</fullName>
    </recommendedName>
</protein>
<evidence type="ECO:0000256" key="9">
    <source>
        <dbReference type="ARBA" id="ARBA00031547"/>
    </source>
</evidence>
<dbReference type="Pfam" id="PF02696">
    <property type="entry name" value="SelO"/>
    <property type="match status" value="1"/>
</dbReference>
<dbReference type="EMBL" id="BEYU01000110">
    <property type="protein sequence ID" value="GBG31924.1"/>
    <property type="molecule type" value="Genomic_DNA"/>
</dbReference>
<keyword evidence="5" id="KW-0479">Metal-binding</keyword>
<comment type="similarity">
    <text evidence="2">Belongs to the SELO family.</text>
</comment>
<evidence type="ECO:0000256" key="7">
    <source>
        <dbReference type="ARBA" id="ARBA00022840"/>
    </source>
</evidence>
<evidence type="ECO:0000256" key="4">
    <source>
        <dbReference type="ARBA" id="ARBA00022695"/>
    </source>
</evidence>
<gene>
    <name evidence="10" type="ORF">FCC1311_081492</name>
</gene>
<evidence type="ECO:0000256" key="3">
    <source>
        <dbReference type="ARBA" id="ARBA00022679"/>
    </source>
</evidence>
<keyword evidence="6" id="KW-0547">Nucleotide-binding</keyword>
<reference evidence="10 11" key="1">
    <citation type="submission" date="2017-12" db="EMBL/GenBank/DDBJ databases">
        <title>Sequencing, de novo assembly and annotation of complete genome of a new Thraustochytrid species, strain FCC1311.</title>
        <authorList>
            <person name="Sedici K."/>
            <person name="Godart F."/>
            <person name="Aiese Cigliano R."/>
            <person name="Sanseverino W."/>
            <person name="Barakat M."/>
            <person name="Ortet P."/>
            <person name="Marechal E."/>
            <person name="Cagnac O."/>
            <person name="Amato A."/>
        </authorList>
    </citation>
    <scope>NUCLEOTIDE SEQUENCE [LARGE SCALE GENOMIC DNA]</scope>
</reference>
<dbReference type="OrthoDB" id="10254721at2759"/>
<accession>A0A2R5GVH9</accession>
<dbReference type="Proteomes" id="UP000241890">
    <property type="component" value="Unassembled WGS sequence"/>
</dbReference>
<keyword evidence="4" id="KW-0548">Nucleotidyltransferase</keyword>
<evidence type="ECO:0000313" key="11">
    <source>
        <dbReference type="Proteomes" id="UP000241890"/>
    </source>
</evidence>
<dbReference type="GO" id="GO:0005524">
    <property type="term" value="F:ATP binding"/>
    <property type="evidence" value="ECO:0007669"/>
    <property type="project" value="UniProtKB-KW"/>
</dbReference>
<dbReference type="AlphaFoldDB" id="A0A2R5GVH9"/>
<dbReference type="PANTHER" id="PTHR32057">
    <property type="entry name" value="PROTEIN ADENYLYLTRANSFERASE SELO, MITOCHONDRIAL"/>
    <property type="match status" value="1"/>
</dbReference>
<dbReference type="GO" id="GO:0046872">
    <property type="term" value="F:metal ion binding"/>
    <property type="evidence" value="ECO:0007669"/>
    <property type="project" value="UniProtKB-KW"/>
</dbReference>
<keyword evidence="7" id="KW-0067">ATP-binding</keyword>
<sequence>MAAEDDAAITKGVLGPFLGRRENSLLRDLDADPRERELFPNRESRPVEKGHYVRIEPTPLHQPYRIAISKDMSERLGLSQEMIDSEDFLDLFSADTKGVDSWCTPYAVSVFGQPIESPDPFNGKGYGDGRACSIGEYVGADGARWELQLKGCGPTPFARNFDGRAVLRSSVREFLVSEAMHHLGVPTTRAVSLVASEVETVPRAWYRDTVPASNYDFPPDTMRKERCAITCRAASSFLRVGQAELYMRRLARGEEGAKEGLEKFLKHCIRIEFPNLVPRIKSGWPEVLVDMLAVLARRQAHLATAWNRVGYVQGNMNSDNCLLSGLTMDYGPFGFIESYHPLWTPFTSDPDRKFGFERQRVAAQVNVATFAQAITPLLEEGDPDVLARAKEIVRDGYPAMLAEERNAMIRAKLGLSASARPGDDEESLEKDLWQPLYPALINMDYTIFFRELSNVTNDVISRQNAPDLVAMLEERAAYEPLDAEQRKALENWATQWLVLVHADIDMSEEKRLATMRANNPKYVPREWMLKEAYEAAENKDYGPFRTMQKLFETPYDEHPDLEAAYYRRVPESHRRKPGVAFFSCSS</sequence>
<organism evidence="10 11">
    <name type="scientific">Hondaea fermentalgiana</name>
    <dbReference type="NCBI Taxonomy" id="2315210"/>
    <lineage>
        <taxon>Eukaryota</taxon>
        <taxon>Sar</taxon>
        <taxon>Stramenopiles</taxon>
        <taxon>Bigyra</taxon>
        <taxon>Labyrinthulomycetes</taxon>
        <taxon>Thraustochytrida</taxon>
        <taxon>Thraustochytriidae</taxon>
        <taxon>Hondaea</taxon>
    </lineage>
</organism>
<evidence type="ECO:0000256" key="1">
    <source>
        <dbReference type="ARBA" id="ARBA00001946"/>
    </source>
</evidence>
<dbReference type="PANTHER" id="PTHR32057:SF14">
    <property type="entry name" value="PROTEIN ADENYLYLTRANSFERASE SELO, MITOCHONDRIAL"/>
    <property type="match status" value="1"/>
</dbReference>
<comment type="cofactor">
    <cofactor evidence="1">
        <name>Mg(2+)</name>
        <dbReference type="ChEBI" id="CHEBI:18420"/>
    </cofactor>
</comment>
<keyword evidence="8" id="KW-0460">Magnesium</keyword>
<dbReference type="GO" id="GO:0070733">
    <property type="term" value="F:AMPylase activity"/>
    <property type="evidence" value="ECO:0007669"/>
    <property type="project" value="TreeGrafter"/>
</dbReference>
<evidence type="ECO:0000313" key="10">
    <source>
        <dbReference type="EMBL" id="GBG31924.1"/>
    </source>
</evidence>
<evidence type="ECO:0000256" key="6">
    <source>
        <dbReference type="ARBA" id="ARBA00022741"/>
    </source>
</evidence>
<evidence type="ECO:0000256" key="8">
    <source>
        <dbReference type="ARBA" id="ARBA00022842"/>
    </source>
</evidence>
<comment type="caution">
    <text evidence="10">The sequence shown here is derived from an EMBL/GenBank/DDBJ whole genome shotgun (WGS) entry which is preliminary data.</text>
</comment>
<evidence type="ECO:0000256" key="5">
    <source>
        <dbReference type="ARBA" id="ARBA00022723"/>
    </source>
</evidence>
<evidence type="ECO:0000256" key="2">
    <source>
        <dbReference type="ARBA" id="ARBA00009747"/>
    </source>
</evidence>
<keyword evidence="11" id="KW-1185">Reference proteome</keyword>
<dbReference type="InParanoid" id="A0A2R5GVH9"/>